<comment type="caution">
    <text evidence="1">The sequence shown here is derived from an EMBL/GenBank/DDBJ whole genome shotgun (WGS) entry which is preliminary data.</text>
</comment>
<keyword evidence="2" id="KW-1185">Reference proteome</keyword>
<evidence type="ECO:0000313" key="2">
    <source>
        <dbReference type="Proteomes" id="UP001153076"/>
    </source>
</evidence>
<sequence>MGENELVRLQSSMLIVAYHGFFQATWVAEIMLRQNLLEPPVPKVSIRRAEQGINTSESHKVNHSHLLRLSNIQVKVLPALLLFALVLDNSFYVEILFGSFLQPRLLWLQNDQSWSQNISIMTFNGCILSFVEVIRCNALRTSCWYGKTVQRYINCQIFLWTEHC</sequence>
<reference evidence="1" key="1">
    <citation type="submission" date="2022-04" db="EMBL/GenBank/DDBJ databases">
        <title>Carnegiea gigantea Genome sequencing and assembly v2.</title>
        <authorList>
            <person name="Copetti D."/>
            <person name="Sanderson M.J."/>
            <person name="Burquez A."/>
            <person name="Wojciechowski M.F."/>
        </authorList>
    </citation>
    <scope>NUCLEOTIDE SEQUENCE</scope>
    <source>
        <strain evidence="1">SGP5-SGP5p</strain>
        <tissue evidence="1">Aerial part</tissue>
    </source>
</reference>
<dbReference type="EMBL" id="JAKOGI010000390">
    <property type="protein sequence ID" value="KAJ8435755.1"/>
    <property type="molecule type" value="Genomic_DNA"/>
</dbReference>
<accession>A0A9Q1K2T9</accession>
<gene>
    <name evidence="1" type="ORF">Cgig2_003177</name>
</gene>
<name>A0A9Q1K2T9_9CARY</name>
<proteinExistence type="predicted"/>
<dbReference type="AlphaFoldDB" id="A0A9Q1K2T9"/>
<evidence type="ECO:0000313" key="1">
    <source>
        <dbReference type="EMBL" id="KAJ8435755.1"/>
    </source>
</evidence>
<organism evidence="1 2">
    <name type="scientific">Carnegiea gigantea</name>
    <dbReference type="NCBI Taxonomy" id="171969"/>
    <lineage>
        <taxon>Eukaryota</taxon>
        <taxon>Viridiplantae</taxon>
        <taxon>Streptophyta</taxon>
        <taxon>Embryophyta</taxon>
        <taxon>Tracheophyta</taxon>
        <taxon>Spermatophyta</taxon>
        <taxon>Magnoliopsida</taxon>
        <taxon>eudicotyledons</taxon>
        <taxon>Gunneridae</taxon>
        <taxon>Pentapetalae</taxon>
        <taxon>Caryophyllales</taxon>
        <taxon>Cactineae</taxon>
        <taxon>Cactaceae</taxon>
        <taxon>Cactoideae</taxon>
        <taxon>Echinocereeae</taxon>
        <taxon>Carnegiea</taxon>
    </lineage>
</organism>
<dbReference type="Proteomes" id="UP001153076">
    <property type="component" value="Unassembled WGS sequence"/>
</dbReference>
<protein>
    <submittedName>
        <fullName evidence="1">Uncharacterized protein</fullName>
    </submittedName>
</protein>